<organism evidence="1">
    <name type="scientific">Rhizophora mucronata</name>
    <name type="common">Asiatic mangrove</name>
    <dbReference type="NCBI Taxonomy" id="61149"/>
    <lineage>
        <taxon>Eukaryota</taxon>
        <taxon>Viridiplantae</taxon>
        <taxon>Streptophyta</taxon>
        <taxon>Embryophyta</taxon>
        <taxon>Tracheophyta</taxon>
        <taxon>Spermatophyta</taxon>
        <taxon>Magnoliopsida</taxon>
        <taxon>eudicotyledons</taxon>
        <taxon>Gunneridae</taxon>
        <taxon>Pentapetalae</taxon>
        <taxon>rosids</taxon>
        <taxon>fabids</taxon>
        <taxon>Malpighiales</taxon>
        <taxon>Rhizophoraceae</taxon>
        <taxon>Rhizophora</taxon>
    </lineage>
</organism>
<dbReference type="AlphaFoldDB" id="A0A2P2PCH6"/>
<sequence>MTQTHKPQLFFFFCSVILNPKQIKKTIKTALNQEQQSQK</sequence>
<protein>
    <submittedName>
        <fullName evidence="1">Uncharacterized protein</fullName>
    </submittedName>
</protein>
<accession>A0A2P2PCH6</accession>
<evidence type="ECO:0000313" key="1">
    <source>
        <dbReference type="EMBL" id="MBX52425.1"/>
    </source>
</evidence>
<name>A0A2P2PCH6_RHIMU</name>
<dbReference type="EMBL" id="GGEC01071941">
    <property type="protein sequence ID" value="MBX52425.1"/>
    <property type="molecule type" value="Transcribed_RNA"/>
</dbReference>
<proteinExistence type="predicted"/>
<reference evidence="1" key="1">
    <citation type="submission" date="2018-02" db="EMBL/GenBank/DDBJ databases">
        <title>Rhizophora mucronata_Transcriptome.</title>
        <authorList>
            <person name="Meera S.P."/>
            <person name="Sreeshan A."/>
            <person name="Augustine A."/>
        </authorList>
    </citation>
    <scope>NUCLEOTIDE SEQUENCE</scope>
    <source>
        <tissue evidence="1">Leaf</tissue>
    </source>
</reference>